<gene>
    <name evidence="5" type="ORF">IQ235_03435</name>
</gene>
<comment type="catalytic activity">
    <reaction evidence="1">
        <text>ATP + protein L-histidine = ADP + protein N-phospho-L-histidine.</text>
        <dbReference type="EC" id="2.7.13.3"/>
    </reaction>
</comment>
<name>A0A928VT13_9CYAN</name>
<dbReference type="Proteomes" id="UP000621799">
    <property type="component" value="Unassembled WGS sequence"/>
</dbReference>
<evidence type="ECO:0000256" key="3">
    <source>
        <dbReference type="SAM" id="MobiDB-lite"/>
    </source>
</evidence>
<feature type="region of interest" description="Disordered" evidence="3">
    <location>
        <begin position="1"/>
        <end position="21"/>
    </location>
</feature>
<reference evidence="5" key="1">
    <citation type="submission" date="2020-10" db="EMBL/GenBank/DDBJ databases">
        <authorList>
            <person name="Castelo-Branco R."/>
            <person name="Eusebio N."/>
            <person name="Adriana R."/>
            <person name="Vieira A."/>
            <person name="Brugerolle De Fraissinette N."/>
            <person name="Rezende De Castro R."/>
            <person name="Schneider M.P."/>
            <person name="Vasconcelos V."/>
            <person name="Leao P.N."/>
        </authorList>
    </citation>
    <scope>NUCLEOTIDE SEQUENCE</scope>
    <source>
        <strain evidence="5">LEGE 11467</strain>
    </source>
</reference>
<dbReference type="AlphaFoldDB" id="A0A928VT13"/>
<dbReference type="Pfam" id="PF00512">
    <property type="entry name" value="HisKA"/>
    <property type="match status" value="1"/>
</dbReference>
<dbReference type="InterPro" id="IPR036097">
    <property type="entry name" value="HisK_dim/P_sf"/>
</dbReference>
<dbReference type="CDD" id="cd00082">
    <property type="entry name" value="HisKA"/>
    <property type="match status" value="1"/>
</dbReference>
<organism evidence="5 6">
    <name type="scientific">Zarconia navalis LEGE 11467</name>
    <dbReference type="NCBI Taxonomy" id="1828826"/>
    <lineage>
        <taxon>Bacteria</taxon>
        <taxon>Bacillati</taxon>
        <taxon>Cyanobacteriota</taxon>
        <taxon>Cyanophyceae</taxon>
        <taxon>Oscillatoriophycideae</taxon>
        <taxon>Oscillatoriales</taxon>
        <taxon>Oscillatoriales incertae sedis</taxon>
        <taxon>Zarconia</taxon>
        <taxon>Zarconia navalis</taxon>
    </lineage>
</organism>
<evidence type="ECO:0000256" key="1">
    <source>
        <dbReference type="ARBA" id="ARBA00000085"/>
    </source>
</evidence>
<accession>A0A928VT13</accession>
<evidence type="ECO:0000313" key="5">
    <source>
        <dbReference type="EMBL" id="MBE9039844.1"/>
    </source>
</evidence>
<dbReference type="InterPro" id="IPR003661">
    <property type="entry name" value="HisK_dim/P_dom"/>
</dbReference>
<sequence>MTNSDRIDPQSINSHTSTDSQISDIAHEFRTALNTILMSVELLTEQELFGTQIDRKYYLQHIRGAVENMNELLIQSESKAQHQTSSIPWTSFVDNSYRVGSRLVSSERPESSRT</sequence>
<dbReference type="Gene3D" id="1.10.287.130">
    <property type="match status" value="1"/>
</dbReference>
<protein>
    <recommendedName>
        <fullName evidence="2">histidine kinase</fullName>
        <ecNumber evidence="2">2.7.13.3</ecNumber>
    </recommendedName>
</protein>
<keyword evidence="6" id="KW-1185">Reference proteome</keyword>
<dbReference type="EMBL" id="JADEXN010000036">
    <property type="protein sequence ID" value="MBE9039844.1"/>
    <property type="molecule type" value="Genomic_DNA"/>
</dbReference>
<feature type="domain" description="Signal transduction histidine kinase dimerisation/phosphoacceptor" evidence="4">
    <location>
        <begin position="21"/>
        <end position="73"/>
    </location>
</feature>
<dbReference type="SUPFAM" id="SSF47384">
    <property type="entry name" value="Homodimeric domain of signal transducing histidine kinase"/>
    <property type="match status" value="1"/>
</dbReference>
<feature type="compositionally biased region" description="Polar residues" evidence="3">
    <location>
        <begin position="9"/>
        <end position="21"/>
    </location>
</feature>
<dbReference type="GO" id="GO:0000155">
    <property type="term" value="F:phosphorelay sensor kinase activity"/>
    <property type="evidence" value="ECO:0007669"/>
    <property type="project" value="InterPro"/>
</dbReference>
<proteinExistence type="predicted"/>
<dbReference type="RefSeq" id="WP_264320104.1">
    <property type="nucleotide sequence ID" value="NZ_JADEXN010000036.1"/>
</dbReference>
<comment type="caution">
    <text evidence="5">The sequence shown here is derived from an EMBL/GenBank/DDBJ whole genome shotgun (WGS) entry which is preliminary data.</text>
</comment>
<evidence type="ECO:0000256" key="2">
    <source>
        <dbReference type="ARBA" id="ARBA00012438"/>
    </source>
</evidence>
<evidence type="ECO:0000313" key="6">
    <source>
        <dbReference type="Proteomes" id="UP000621799"/>
    </source>
</evidence>
<evidence type="ECO:0000259" key="4">
    <source>
        <dbReference type="Pfam" id="PF00512"/>
    </source>
</evidence>
<dbReference type="EC" id="2.7.13.3" evidence="2"/>